<feature type="compositionally biased region" description="Polar residues" evidence="1">
    <location>
        <begin position="93"/>
        <end position="104"/>
    </location>
</feature>
<feature type="compositionally biased region" description="Low complexity" evidence="1">
    <location>
        <begin position="159"/>
        <end position="172"/>
    </location>
</feature>
<dbReference type="EMBL" id="HBIB01027343">
    <property type="protein sequence ID" value="CAE0255506.1"/>
    <property type="molecule type" value="Transcribed_RNA"/>
</dbReference>
<reference evidence="2" key="1">
    <citation type="submission" date="2021-01" db="EMBL/GenBank/DDBJ databases">
        <authorList>
            <person name="Corre E."/>
            <person name="Pelletier E."/>
            <person name="Niang G."/>
            <person name="Scheremetjew M."/>
            <person name="Finn R."/>
            <person name="Kale V."/>
            <person name="Holt S."/>
            <person name="Cochrane G."/>
            <person name="Meng A."/>
            <person name="Brown T."/>
            <person name="Cohen L."/>
        </authorList>
    </citation>
    <scope>NUCLEOTIDE SEQUENCE</scope>
    <source>
        <strain evidence="2">NIES-2562</strain>
    </source>
</reference>
<feature type="compositionally biased region" description="Basic and acidic residues" evidence="1">
    <location>
        <begin position="130"/>
        <end position="139"/>
    </location>
</feature>
<name>A0A7S3G859_9EUKA</name>
<accession>A0A7S3G859</accession>
<dbReference type="AlphaFoldDB" id="A0A7S3G859"/>
<gene>
    <name evidence="2" type="ORF">PBIL07802_LOCUS17760</name>
</gene>
<evidence type="ECO:0000256" key="1">
    <source>
        <dbReference type="SAM" id="MobiDB-lite"/>
    </source>
</evidence>
<protein>
    <submittedName>
        <fullName evidence="2">Uncharacterized protein</fullName>
    </submittedName>
</protein>
<feature type="region of interest" description="Disordered" evidence="1">
    <location>
        <begin position="19"/>
        <end position="53"/>
    </location>
</feature>
<feature type="region of interest" description="Disordered" evidence="1">
    <location>
        <begin position="130"/>
        <end position="172"/>
    </location>
</feature>
<proteinExistence type="predicted"/>
<evidence type="ECO:0000313" key="2">
    <source>
        <dbReference type="EMBL" id="CAE0255506.1"/>
    </source>
</evidence>
<feature type="region of interest" description="Disordered" evidence="1">
    <location>
        <begin position="72"/>
        <end position="110"/>
    </location>
</feature>
<sequence length="172" mass="19335">MPLRRESLQPQELPFLFESTQAKGSRISDLSTTSLDPQLSHGVPFPPAPFPLNQEGRREMMEARTRAMFSTSVALSSPPVHASLSSPPPSVSFHPNRNPNTESRLGTKERRQLLGKDSFFGPNPVAATRHWETEWNGTERDDEEDMDMYIRSPRRLSSDSRPLSLCLTDQSA</sequence>
<feature type="compositionally biased region" description="Polar residues" evidence="1">
    <location>
        <begin position="19"/>
        <end position="37"/>
    </location>
</feature>
<organism evidence="2">
    <name type="scientific">Palpitomonas bilix</name>
    <dbReference type="NCBI Taxonomy" id="652834"/>
    <lineage>
        <taxon>Eukaryota</taxon>
        <taxon>Eukaryota incertae sedis</taxon>
    </lineage>
</organism>